<dbReference type="EMBL" id="KN839912">
    <property type="protein sequence ID" value="KIJ58749.1"/>
    <property type="molecule type" value="Genomic_DNA"/>
</dbReference>
<feature type="region of interest" description="Disordered" evidence="1">
    <location>
        <begin position="1767"/>
        <end position="1814"/>
    </location>
</feature>
<sequence>MDVTQANLEMDPDTLQTALISCGVLSMEEDSMDMHCLNDALTSCGILALPDSQMQDRDVGLKDALQSCGILSLQDSQEKSLLPSSPDSALTSRGILSISDELDSGEEDGDLQYEPSRAIDPFLVVRPHHKESSGRPNHTQLDTGHLLPARTAAKADRAGVMKRARGRPPKRKRVQNYSSAGRPSKRKKTCDQPAVPQRAVIREPTPALDDAQEYDDPLQEQYHPSYSPPSSDSSPSMQRDILAERGRSVERDPDYEDILPPNQARRSEPQDQAARRVDQALRELSREEIGTCVMARPIFWTTAYENLSTLTGNRWIDASVANFYLASIWHEVHGHTAIRFADMYAVQPAYQRLENNHDQNKQNGKEVMVISGVKCRVLDVTASELAKFMQDHYIPLNHDFPLTPVAFVVFRHQHFFVAIFDYERHRAYVLGRQINGHNGQDTDWTVWNGPHYWSRVAQLHVWDPGNPEDVQVLTKDWQQNGHDCGPIACAVLQRALKDGLDETWRSLHDGHNNIPCGHILRRTIMTVVRARCLISYRDYMNLRTYPPPGWDDLDLLRDDMIDEFASGGNSDRDNQLLRTLVMASNSCIDCRRGQATHSTALPLLRHETRELDEASEEEVDIEEESLLGEAPMLSEERGQNLMTLIKVNKVLHGARNRLALRPRALGPRVQPLAISDAPTPTYSDPEGDGQRSAAAKASRRWVKDWHLGSLQRFPRRTAPIPLPAYDQQRFLERDHNFDEYERGPTIEVLQPPPEVYPIFTWPFEAMTESLTWTMWRDHGYRILPSSFQMFYLTPPIALMDHIMTIGEPQGYDPRRQVPDRVTGNYDLRRGTKAGGERGVHVPDVEIMSAAEMLHCAGESANYPNVSRDGHNTFVRGKLINGTSICVDLEKDGISFDVDDIDISVDIDSIIWSTKTFVCQESIGINMMPPFESKPGIFKHNHAYVDILIPQSELDQFELGGRSEWLSKKFPMSAIPHTTIGRIGSSSGHDMAVYIMFPRMIQRNPFNGRRVNMMSHETLDIFWDMVLLPSLSEHAKGSWTPYMDQTLVETRYKARQAGHGGRTFTKTIPLSNKVFIAVQQSMRRRILDGLESLSMFGSFFFVLEGKGIKLLTKDGQNGVHQTPEVALRCNLSSLNWDYMLDRKNGELLVDIGVSFTPMSSVPVTGLWRLDALEESYGAGGFNRGTIHHQCMLSRYGALQAEMGQERTLQTHVAFRSTYNLYYEAVRTANNTAVFAKDSEAYNVTPNYVQECEKAINIFKKAKRKTYGVRDEYRVSGQAAQILLREIIPKAQEYMASTPVLWLKSETWFDFLARRSEEVQKTQMALSRRNPPNLGILTGILNHMLRCVTSTPIVFDYHVRESLALLGYRNVLETANMFFLQDLDINGQPCLEEVQEVDDMHVLALMGFNAKAQRDRAITSQTHATQAIGNQESFPIGARPTWAQLKKAISSAPGIMLRAWSWSSELLGLSVFVIRLFCTFTNQLWMMLSEDEFKGVVPVATSLEDAMRCWTVTSIDDTLHGATFEACNVGLENPSGSIPGCRGPRVLSFMDRMEVFFPEPGSPHRQDSQWSIYWSKEGYIHHYHQLLDSRSEEDKFYLKDALANIFSKLQCLPTSERMTVNKKGLVWKRKENAFLFVTNPKFYKVEGIAKEQKSRAKVQEKPRGRGVKSRKVFAQDLWISSGYHSLASRKVQTDRQKRRDLQKRLSAVSKNKRQPPTRKNNNAKDDDEPIPFQGDVFGSYEDETEAAFPWPNVPELKDKLDDLMEAPGWPSSSVYTGQTAPCTSVDDENDELDEEVDADDEGELADLEGGWEPPVPDILDGHEWLVSKSHAHISKMSGSLGYLAQSDLV</sequence>
<feature type="region of interest" description="Disordered" evidence="1">
    <location>
        <begin position="1687"/>
        <end position="1730"/>
    </location>
</feature>
<feature type="region of interest" description="Disordered" evidence="1">
    <location>
        <begin position="128"/>
        <end position="278"/>
    </location>
</feature>
<feature type="compositionally biased region" description="Acidic residues" evidence="1">
    <location>
        <begin position="1783"/>
        <end position="1804"/>
    </location>
</feature>
<reference evidence="2 3" key="1">
    <citation type="submission" date="2014-04" db="EMBL/GenBank/DDBJ databases">
        <title>Evolutionary Origins and Diversification of the Mycorrhizal Mutualists.</title>
        <authorList>
            <consortium name="DOE Joint Genome Institute"/>
            <consortium name="Mycorrhizal Genomics Consortium"/>
            <person name="Kohler A."/>
            <person name="Kuo A."/>
            <person name="Nagy L.G."/>
            <person name="Floudas D."/>
            <person name="Copeland A."/>
            <person name="Barry K.W."/>
            <person name="Cichocki N."/>
            <person name="Veneault-Fourrey C."/>
            <person name="LaButti K."/>
            <person name="Lindquist E.A."/>
            <person name="Lipzen A."/>
            <person name="Lundell T."/>
            <person name="Morin E."/>
            <person name="Murat C."/>
            <person name="Riley R."/>
            <person name="Ohm R."/>
            <person name="Sun H."/>
            <person name="Tunlid A."/>
            <person name="Henrissat B."/>
            <person name="Grigoriev I.V."/>
            <person name="Hibbett D.S."/>
            <person name="Martin F."/>
        </authorList>
    </citation>
    <scope>NUCLEOTIDE SEQUENCE [LARGE SCALE GENOMIC DNA]</scope>
    <source>
        <strain evidence="2 3">MD-312</strain>
    </source>
</reference>
<feature type="compositionally biased region" description="Low complexity" evidence="1">
    <location>
        <begin position="224"/>
        <end position="236"/>
    </location>
</feature>
<accession>A0A0C9V0J6</accession>
<evidence type="ECO:0000313" key="2">
    <source>
        <dbReference type="EMBL" id="KIJ58749.1"/>
    </source>
</evidence>
<feature type="region of interest" description="Disordered" evidence="1">
    <location>
        <begin position="672"/>
        <end position="695"/>
    </location>
</feature>
<protein>
    <submittedName>
        <fullName evidence="2">Unplaced genomic scaffold scaffold_78, whole genome shotgun sequence</fullName>
    </submittedName>
</protein>
<dbReference type="Gene3D" id="3.40.395.10">
    <property type="entry name" value="Adenoviral Proteinase, Chain A"/>
    <property type="match status" value="1"/>
</dbReference>
<evidence type="ECO:0000313" key="3">
    <source>
        <dbReference type="Proteomes" id="UP000053820"/>
    </source>
</evidence>
<feature type="compositionally biased region" description="Basic and acidic residues" evidence="1">
    <location>
        <begin position="241"/>
        <end position="252"/>
    </location>
</feature>
<organism evidence="2 3">
    <name type="scientific">Hydnomerulius pinastri MD-312</name>
    <dbReference type="NCBI Taxonomy" id="994086"/>
    <lineage>
        <taxon>Eukaryota</taxon>
        <taxon>Fungi</taxon>
        <taxon>Dikarya</taxon>
        <taxon>Basidiomycota</taxon>
        <taxon>Agaricomycotina</taxon>
        <taxon>Agaricomycetes</taxon>
        <taxon>Agaricomycetidae</taxon>
        <taxon>Boletales</taxon>
        <taxon>Boletales incertae sedis</taxon>
        <taxon>Leucogyrophana</taxon>
    </lineage>
</organism>
<evidence type="ECO:0000256" key="1">
    <source>
        <dbReference type="SAM" id="MobiDB-lite"/>
    </source>
</evidence>
<feature type="compositionally biased region" description="Basic and acidic residues" evidence="1">
    <location>
        <begin position="1689"/>
        <end position="1701"/>
    </location>
</feature>
<feature type="compositionally biased region" description="Polar residues" evidence="1">
    <location>
        <begin position="1768"/>
        <end position="1780"/>
    </location>
</feature>
<keyword evidence="3" id="KW-1185">Reference proteome</keyword>
<feature type="compositionally biased region" description="Basic residues" evidence="1">
    <location>
        <begin position="160"/>
        <end position="174"/>
    </location>
</feature>
<proteinExistence type="predicted"/>
<feature type="compositionally biased region" description="Basic and acidic residues" evidence="1">
    <location>
        <begin position="265"/>
        <end position="278"/>
    </location>
</feature>
<gene>
    <name evidence="2" type="ORF">HYDPIDRAFT_33862</name>
</gene>
<dbReference type="SUPFAM" id="SSF54001">
    <property type="entry name" value="Cysteine proteinases"/>
    <property type="match status" value="1"/>
</dbReference>
<dbReference type="InterPro" id="IPR038765">
    <property type="entry name" value="Papain-like_cys_pep_sf"/>
</dbReference>
<name>A0A0C9V0J6_9AGAM</name>
<dbReference type="Proteomes" id="UP000053820">
    <property type="component" value="Unassembled WGS sequence"/>
</dbReference>
<dbReference type="HOGENOM" id="CLU_002279_0_0_1"/>
<dbReference type="OrthoDB" id="3243290at2759"/>